<dbReference type="Gene3D" id="1.10.189.10">
    <property type="entry name" value="Pyruvate Phosphate Dikinase, domain 2"/>
    <property type="match status" value="1"/>
</dbReference>
<keyword evidence="4" id="KW-1185">Reference proteome</keyword>
<evidence type="ECO:0000313" key="4">
    <source>
        <dbReference type="Proteomes" id="UP000293852"/>
    </source>
</evidence>
<dbReference type="EMBL" id="SGWX01000001">
    <property type="protein sequence ID" value="RZS61372.1"/>
    <property type="molecule type" value="Genomic_DNA"/>
</dbReference>
<dbReference type="InterPro" id="IPR008279">
    <property type="entry name" value="PEP-util_enz_mobile_dom"/>
</dbReference>
<dbReference type="Proteomes" id="UP000293852">
    <property type="component" value="Unassembled WGS sequence"/>
</dbReference>
<evidence type="ECO:0000259" key="2">
    <source>
        <dbReference type="Pfam" id="PF01326"/>
    </source>
</evidence>
<dbReference type="GO" id="GO:0050242">
    <property type="term" value="F:pyruvate, phosphate dikinase activity"/>
    <property type="evidence" value="ECO:0007669"/>
    <property type="project" value="InterPro"/>
</dbReference>
<dbReference type="NCBIfam" id="NF004531">
    <property type="entry name" value="PRK05878.1"/>
    <property type="match status" value="1"/>
</dbReference>
<protein>
    <submittedName>
        <fullName evidence="3">Pyruvate,orthophosphate dikinase</fullName>
    </submittedName>
</protein>
<dbReference type="SUPFAM" id="SSF56059">
    <property type="entry name" value="Glutathione synthetase ATP-binding domain-like"/>
    <property type="match status" value="1"/>
</dbReference>
<evidence type="ECO:0000313" key="3">
    <source>
        <dbReference type="EMBL" id="RZS61372.1"/>
    </source>
</evidence>
<dbReference type="RefSeq" id="WP_130414002.1">
    <property type="nucleotide sequence ID" value="NZ_SGWX01000001.1"/>
</dbReference>
<dbReference type="Gene3D" id="3.50.30.10">
    <property type="entry name" value="Phosphohistidine domain"/>
    <property type="match status" value="1"/>
</dbReference>
<dbReference type="InterPro" id="IPR010121">
    <property type="entry name" value="Pyruvate_phosphate_dikinase"/>
</dbReference>
<gene>
    <name evidence="3" type="ORF">EV386_1671</name>
</gene>
<dbReference type="InterPro" id="IPR002192">
    <property type="entry name" value="PPDK_AMP/ATP-bd"/>
</dbReference>
<name>A0A4Q7M414_9MICO</name>
<keyword evidence="3" id="KW-0808">Transferase</keyword>
<dbReference type="AlphaFoldDB" id="A0A4Q7M414"/>
<keyword evidence="3" id="KW-0670">Pyruvate</keyword>
<keyword evidence="3" id="KW-0418">Kinase</keyword>
<feature type="domain" description="Pyruvate phosphate dikinase AMP/ATP-binding" evidence="2">
    <location>
        <begin position="80"/>
        <end position="289"/>
    </location>
</feature>
<sequence length="554" mass="58263">MLRTRATRPLPVDQAPGDAVFPFDHAHASPPRELTDLLGGKGAGLAEMTSALGLPVPPGFTLAVPLCRRYRAAGWPAGLDAALRSAVARLSETMGRSFGDPADPLLLAVRSGAPRSMPGMLDTVLNIGLNDETAHALAERSGDPSFAWDTYQRFLHLYATTVMGVPDGRLPPRADARAQDPRQRVAALKAAVEAAAGQGVPTDPDVQLRQAVEAVFRSWDSPRARASRATEGVDDDLGTAVNVQAMVFGNDGADSGTGVVFTRDPTTGHDVLYGDYLPHAQGEDVVAGKAMTLPIARMAEHVPDAHRDLCAALRRLEAHYRDICDVEFTVERGRLWLLQTRVARRGAVAAVRAAVRMTHDGAIALTPAEAVARVPADLRARARHEVLDQEGCAVESTAPSLGSGIGVSPGRASGRVVLSSEEAAETEGDYILVRPETSPDDIAGMSAAAGVLTTTGGLVSHAAVVARGWGVPTVVGAHHLTVGAEGVLDGGRVVARAGDVITIDGATGQIWRGAAAEHAEAADPERILANRLPELAVLERWAGADDHRDEERAR</sequence>
<dbReference type="Gene3D" id="3.30.1490.20">
    <property type="entry name" value="ATP-grasp fold, A domain"/>
    <property type="match status" value="1"/>
</dbReference>
<dbReference type="GO" id="GO:0005524">
    <property type="term" value="F:ATP binding"/>
    <property type="evidence" value="ECO:0007669"/>
    <property type="project" value="InterPro"/>
</dbReference>
<proteinExistence type="predicted"/>
<dbReference type="InterPro" id="IPR013815">
    <property type="entry name" value="ATP_grasp_subdomain_1"/>
</dbReference>
<dbReference type="PANTHER" id="PTHR22931:SF9">
    <property type="entry name" value="PYRUVATE, PHOSPHATE DIKINASE 1, CHLOROPLASTIC"/>
    <property type="match status" value="1"/>
</dbReference>
<reference evidence="3 4" key="1">
    <citation type="submission" date="2019-02" db="EMBL/GenBank/DDBJ databases">
        <title>Sequencing the genomes of 1000 actinobacteria strains.</title>
        <authorList>
            <person name="Klenk H.-P."/>
        </authorList>
    </citation>
    <scope>NUCLEOTIDE SEQUENCE [LARGE SCALE GENOMIC DNA]</scope>
    <source>
        <strain evidence="3 4">DSM 16932</strain>
    </source>
</reference>
<dbReference type="GO" id="GO:0016301">
    <property type="term" value="F:kinase activity"/>
    <property type="evidence" value="ECO:0007669"/>
    <property type="project" value="UniProtKB-KW"/>
</dbReference>
<comment type="caution">
    <text evidence="3">The sequence shown here is derived from an EMBL/GenBank/DDBJ whole genome shotgun (WGS) entry which is preliminary data.</text>
</comment>
<organism evidence="3 4">
    <name type="scientific">Xylanimonas ulmi</name>
    <dbReference type="NCBI Taxonomy" id="228973"/>
    <lineage>
        <taxon>Bacteria</taxon>
        <taxon>Bacillati</taxon>
        <taxon>Actinomycetota</taxon>
        <taxon>Actinomycetes</taxon>
        <taxon>Micrococcales</taxon>
        <taxon>Promicromonosporaceae</taxon>
        <taxon>Xylanimonas</taxon>
    </lineage>
</organism>
<accession>A0A4Q7M414</accession>
<dbReference type="PANTHER" id="PTHR22931">
    <property type="entry name" value="PHOSPHOENOLPYRUVATE DIKINASE-RELATED"/>
    <property type="match status" value="1"/>
</dbReference>
<dbReference type="OrthoDB" id="9765468at2"/>
<evidence type="ECO:0000259" key="1">
    <source>
        <dbReference type="Pfam" id="PF00391"/>
    </source>
</evidence>
<feature type="domain" description="PEP-utilising enzyme mobile" evidence="1">
    <location>
        <begin position="429"/>
        <end position="508"/>
    </location>
</feature>
<dbReference type="Gene3D" id="3.30.470.20">
    <property type="entry name" value="ATP-grasp fold, B domain"/>
    <property type="match status" value="1"/>
</dbReference>
<dbReference type="Pfam" id="PF01326">
    <property type="entry name" value="PPDK_N"/>
    <property type="match status" value="1"/>
</dbReference>
<dbReference type="InterPro" id="IPR036637">
    <property type="entry name" value="Phosphohistidine_dom_sf"/>
</dbReference>
<dbReference type="SUPFAM" id="SSF52009">
    <property type="entry name" value="Phosphohistidine domain"/>
    <property type="match status" value="1"/>
</dbReference>
<dbReference type="Gene3D" id="1.20.80.30">
    <property type="match status" value="1"/>
</dbReference>
<dbReference type="Pfam" id="PF00391">
    <property type="entry name" value="PEP-utilizers"/>
    <property type="match status" value="1"/>
</dbReference>